<organism evidence="1">
    <name type="scientific">Rhizophora mucronata</name>
    <name type="common">Asiatic mangrove</name>
    <dbReference type="NCBI Taxonomy" id="61149"/>
    <lineage>
        <taxon>Eukaryota</taxon>
        <taxon>Viridiplantae</taxon>
        <taxon>Streptophyta</taxon>
        <taxon>Embryophyta</taxon>
        <taxon>Tracheophyta</taxon>
        <taxon>Spermatophyta</taxon>
        <taxon>Magnoliopsida</taxon>
        <taxon>eudicotyledons</taxon>
        <taxon>Gunneridae</taxon>
        <taxon>Pentapetalae</taxon>
        <taxon>rosids</taxon>
        <taxon>fabids</taxon>
        <taxon>Malpighiales</taxon>
        <taxon>Rhizophoraceae</taxon>
        <taxon>Rhizophora</taxon>
    </lineage>
</organism>
<evidence type="ECO:0000313" key="1">
    <source>
        <dbReference type="EMBL" id="MBW98252.1"/>
    </source>
</evidence>
<dbReference type="AlphaFoldDB" id="A0A2P2JXS6"/>
<proteinExistence type="predicted"/>
<sequence>MRRYSSWVVEQLVSFYPILISI</sequence>
<name>A0A2P2JXS6_RHIMU</name>
<reference evidence="1" key="1">
    <citation type="submission" date="2018-02" db="EMBL/GenBank/DDBJ databases">
        <title>Rhizophora mucronata_Transcriptome.</title>
        <authorList>
            <person name="Meera S.P."/>
            <person name="Sreeshan A."/>
            <person name="Augustine A."/>
        </authorList>
    </citation>
    <scope>NUCLEOTIDE SEQUENCE</scope>
    <source>
        <tissue evidence="1">Leaf</tissue>
    </source>
</reference>
<accession>A0A2P2JXS6</accession>
<protein>
    <submittedName>
        <fullName evidence="1">Uncharacterized protein</fullName>
    </submittedName>
</protein>
<dbReference type="EMBL" id="GGEC01017769">
    <property type="protein sequence ID" value="MBW98252.1"/>
    <property type="molecule type" value="Transcribed_RNA"/>
</dbReference>